<dbReference type="GO" id="GO:0046540">
    <property type="term" value="C:U4/U6 x U5 tri-snRNP complex"/>
    <property type="evidence" value="ECO:0007669"/>
    <property type="project" value="InterPro"/>
</dbReference>
<name>A0A1J4JDB0_9EUKA</name>
<dbReference type="InterPro" id="IPR010541">
    <property type="entry name" value="Prp3_C"/>
</dbReference>
<dbReference type="GO" id="GO:0000398">
    <property type="term" value="P:mRNA splicing, via spliceosome"/>
    <property type="evidence" value="ECO:0007669"/>
    <property type="project" value="InterPro"/>
</dbReference>
<evidence type="ECO:0000313" key="9">
    <source>
        <dbReference type="Proteomes" id="UP000179807"/>
    </source>
</evidence>
<feature type="compositionally biased region" description="Basic and acidic residues" evidence="5">
    <location>
        <begin position="423"/>
        <end position="445"/>
    </location>
</feature>
<comment type="caution">
    <text evidence="8">The sequence shown here is derived from an EMBL/GenBank/DDBJ whole genome shotgun (WGS) entry which is preliminary data.</text>
</comment>
<dbReference type="Proteomes" id="UP000179807">
    <property type="component" value="Unassembled WGS sequence"/>
</dbReference>
<keyword evidence="3" id="KW-0508">mRNA splicing</keyword>
<gene>
    <name evidence="8" type="ORF">TRFO_09629</name>
</gene>
<evidence type="ECO:0000313" key="8">
    <source>
        <dbReference type="EMBL" id="OHS97080.1"/>
    </source>
</evidence>
<feature type="region of interest" description="Disordered" evidence="5">
    <location>
        <begin position="415"/>
        <end position="445"/>
    </location>
</feature>
<keyword evidence="2" id="KW-0507">mRNA processing</keyword>
<evidence type="ECO:0000256" key="2">
    <source>
        <dbReference type="ARBA" id="ARBA00022664"/>
    </source>
</evidence>
<dbReference type="PANTHER" id="PTHR14212">
    <property type="entry name" value="U4/U6-ASSOCIATED RNA SPLICING FACTOR-RELATED"/>
    <property type="match status" value="1"/>
</dbReference>
<accession>A0A1J4JDB0</accession>
<dbReference type="EMBL" id="MLAK01001137">
    <property type="protein sequence ID" value="OHS97080.1"/>
    <property type="molecule type" value="Genomic_DNA"/>
</dbReference>
<keyword evidence="4" id="KW-0539">Nucleus</keyword>
<proteinExistence type="predicted"/>
<evidence type="ECO:0000259" key="6">
    <source>
        <dbReference type="Pfam" id="PF06544"/>
    </source>
</evidence>
<comment type="subcellular location">
    <subcellularLocation>
        <location evidence="1">Nucleus</location>
    </subcellularLocation>
</comment>
<feature type="domain" description="Small nuclear ribonucleoprotein Prp3 C-terminal" evidence="6">
    <location>
        <begin position="455"/>
        <end position="564"/>
    </location>
</feature>
<keyword evidence="9" id="KW-1185">Reference proteome</keyword>
<evidence type="ECO:0000256" key="3">
    <source>
        <dbReference type="ARBA" id="ARBA00023187"/>
    </source>
</evidence>
<dbReference type="Pfam" id="PF08572">
    <property type="entry name" value="PRP3"/>
    <property type="match status" value="1"/>
</dbReference>
<sequence>MSSRKLDKMRVDNLLIPWLKELHGDHYRFLSDTIVQSVVTNAAMKGTTIDVLASQLSSFTSNSKDIAHFIRKYDRAIDKFIQTDFKSIIKNSQPPPRDFDRQRNRSPNQDNNQRRNFQRPNSLFNNSNNRGALPPKSAQNDRYHRNDYNQHQRSRHGDNISQQKIDEISQKEKAQQLPAQPQIKMPAYFLDSAAISLRRVDQKVKPLLFNEQGQRIDEEGHIIKTEFAHRKAEPAPKIPVDRRIPTVIKPLNKEFKFIDPGSISTQIEEKRKEAQIDLAVASGCNIFDTIALSRNYEKPEIDWWDQPYINIDPETKEWTPNYDTVNNEYENATLIQVPQLKVKEMPTLMSKAEQKRLKHITKLEKQEKERQMIHLNLIPKEPQKLKQSQMIKVNQGQSILAPTQLEMQVKAAKEYRMKKHEKHNADAKLTPEQRSEKNSDKRRKDFEDNNLTTTVFIVESLNEPLNAAKLDRMAKKWFMHGGLFDIAKPEMAFIVVEGGPKGTRKYTKLVEDRIKWDSWKGRIVFQGTSASKPHFYNFKKYHFNVASECRRFMDKYRAAELFDAAARELSSVDNNQQENQNDEIQQ</sequence>
<dbReference type="VEuPathDB" id="TrichDB:TRFO_09629"/>
<feature type="domain" description="Pre-mRNA-splicing factor 3" evidence="7">
    <location>
        <begin position="249"/>
        <end position="430"/>
    </location>
</feature>
<feature type="region of interest" description="Disordered" evidence="5">
    <location>
        <begin position="87"/>
        <end position="143"/>
    </location>
</feature>
<dbReference type="InterPro" id="IPR027104">
    <property type="entry name" value="Prp3"/>
</dbReference>
<evidence type="ECO:0000259" key="7">
    <source>
        <dbReference type="Pfam" id="PF08572"/>
    </source>
</evidence>
<dbReference type="OrthoDB" id="10264544at2759"/>
<dbReference type="Pfam" id="PF06544">
    <property type="entry name" value="Prp3_C"/>
    <property type="match status" value="1"/>
</dbReference>
<dbReference type="PANTHER" id="PTHR14212:SF0">
    <property type="entry name" value="U4_U6 SMALL NUCLEAR RIBONUCLEOPROTEIN PRP3"/>
    <property type="match status" value="1"/>
</dbReference>
<dbReference type="RefSeq" id="XP_068350217.1">
    <property type="nucleotide sequence ID" value="XM_068494964.1"/>
</dbReference>
<evidence type="ECO:0000256" key="5">
    <source>
        <dbReference type="SAM" id="MobiDB-lite"/>
    </source>
</evidence>
<reference evidence="8" key="1">
    <citation type="submission" date="2016-10" db="EMBL/GenBank/DDBJ databases">
        <authorList>
            <person name="Benchimol M."/>
            <person name="Almeida L.G."/>
            <person name="Vasconcelos A.T."/>
            <person name="Perreira-Neves A."/>
            <person name="Rosa I.A."/>
            <person name="Tasca T."/>
            <person name="Bogo M.R."/>
            <person name="de Souza W."/>
        </authorList>
    </citation>
    <scope>NUCLEOTIDE SEQUENCE [LARGE SCALE GENOMIC DNA]</scope>
    <source>
        <strain evidence="8">K</strain>
    </source>
</reference>
<evidence type="ECO:0000256" key="4">
    <source>
        <dbReference type="ARBA" id="ARBA00023242"/>
    </source>
</evidence>
<evidence type="ECO:0000256" key="1">
    <source>
        <dbReference type="ARBA" id="ARBA00004123"/>
    </source>
</evidence>
<organism evidence="8 9">
    <name type="scientific">Tritrichomonas foetus</name>
    <dbReference type="NCBI Taxonomy" id="1144522"/>
    <lineage>
        <taxon>Eukaryota</taxon>
        <taxon>Metamonada</taxon>
        <taxon>Parabasalia</taxon>
        <taxon>Tritrichomonadida</taxon>
        <taxon>Tritrichomonadidae</taxon>
        <taxon>Tritrichomonas</taxon>
    </lineage>
</organism>
<dbReference type="GeneID" id="94829668"/>
<dbReference type="AlphaFoldDB" id="A0A1J4JDB0"/>
<dbReference type="InterPro" id="IPR013881">
    <property type="entry name" value="Pre-mRNA_splic_Prp3_dom"/>
</dbReference>
<protein>
    <submittedName>
        <fullName evidence="8">Uncharacterized protein</fullName>
    </submittedName>
</protein>
<feature type="compositionally biased region" description="Low complexity" evidence="5">
    <location>
        <begin position="108"/>
        <end position="121"/>
    </location>
</feature>